<keyword evidence="1" id="KW-0812">Transmembrane</keyword>
<reference evidence="2" key="1">
    <citation type="submission" date="2024-05" db="EMBL/GenBank/DDBJ databases">
        <title>Isolation and characterization of Sporomusa carbonis sp. nov., a carboxydotrophic hydrogenogen in the genus of Sporomusa isolated from a charcoal burning pile.</title>
        <authorList>
            <person name="Boeer T."/>
            <person name="Rosenbaum F."/>
            <person name="Eysell L."/>
            <person name="Mueller V."/>
            <person name="Daniel R."/>
            <person name="Poehlein A."/>
        </authorList>
    </citation>
    <scope>NUCLEOTIDE SEQUENCE [LARGE SCALE GENOMIC DNA]</scope>
    <source>
        <strain evidence="2">DSM 10669</strain>
    </source>
</reference>
<proteinExistence type="predicted"/>
<protein>
    <recommendedName>
        <fullName evidence="4">DUF4405 domain-containing protein</fullName>
    </recommendedName>
</protein>
<evidence type="ECO:0000313" key="3">
    <source>
        <dbReference type="Proteomes" id="UP000216752"/>
    </source>
</evidence>
<dbReference type="RefSeq" id="WP_094605543.1">
    <property type="nucleotide sequence ID" value="NZ_CP155573.1"/>
</dbReference>
<keyword evidence="1" id="KW-1133">Transmembrane helix</keyword>
<evidence type="ECO:0008006" key="4">
    <source>
        <dbReference type="Google" id="ProtNLM"/>
    </source>
</evidence>
<feature type="transmembrane region" description="Helical" evidence="1">
    <location>
        <begin position="70"/>
        <end position="87"/>
    </location>
</feature>
<keyword evidence="1" id="KW-0472">Membrane</keyword>
<organism evidence="2 3">
    <name type="scientific">Sporomusa silvacetica DSM 10669</name>
    <dbReference type="NCBI Taxonomy" id="1123289"/>
    <lineage>
        <taxon>Bacteria</taxon>
        <taxon>Bacillati</taxon>
        <taxon>Bacillota</taxon>
        <taxon>Negativicutes</taxon>
        <taxon>Selenomonadales</taxon>
        <taxon>Sporomusaceae</taxon>
        <taxon>Sporomusa</taxon>
    </lineage>
</organism>
<keyword evidence="3" id="KW-1185">Reference proteome</keyword>
<evidence type="ECO:0000313" key="2">
    <source>
        <dbReference type="EMBL" id="XFO65199.1"/>
    </source>
</evidence>
<dbReference type="Proteomes" id="UP000216752">
    <property type="component" value="Chromosome"/>
</dbReference>
<accession>A0ABZ3IHQ5</accession>
<dbReference type="EMBL" id="CP155573">
    <property type="protein sequence ID" value="XFO65199.1"/>
    <property type="molecule type" value="Genomic_DNA"/>
</dbReference>
<sequence>MRRFTSIILALAFILVSITGLQMTGGGGHGPGDNEKYQTVQSQQVGSNIAGNNSAEPRQKSFYPKVAHEWGGYIFIIAGLVHLGLNLKPMKSYLKIKS</sequence>
<evidence type="ECO:0000256" key="1">
    <source>
        <dbReference type="SAM" id="Phobius"/>
    </source>
</evidence>
<name>A0ABZ3IHQ5_9FIRM</name>
<gene>
    <name evidence="2" type="ORF">SPSIL_013080</name>
</gene>